<dbReference type="SMART" id="SM00028">
    <property type="entry name" value="TPR"/>
    <property type="match status" value="5"/>
</dbReference>
<dbReference type="SUPFAM" id="SSF48452">
    <property type="entry name" value="TPR-like"/>
    <property type="match status" value="1"/>
</dbReference>
<dbReference type="InterPro" id="IPR019734">
    <property type="entry name" value="TPR_rpt"/>
</dbReference>
<keyword evidence="2" id="KW-0963">Cytoplasm</keyword>
<evidence type="ECO:0000256" key="4">
    <source>
        <dbReference type="ARBA" id="ARBA00022803"/>
    </source>
</evidence>
<keyword evidence="3" id="KW-0677">Repeat</keyword>
<dbReference type="PANTHER" id="PTHR46630">
    <property type="entry name" value="TETRATRICOPEPTIDE REPEAT PROTEIN 29"/>
    <property type="match status" value="1"/>
</dbReference>
<sequence length="291" mass="33734">MKNYFVILFFVFSWLSFSQNSSEVDSMKTVIKTSKNDSVIMLTYDRLRRITYYSDPKVSQQYTLKFLEFAKKRKDSFEIALGNFYLGNSYVVEHNYEYALKQYLKSAKYFETVKDSARLSSILNGIGAAYQNYGNDSLSLKYYKQSQQISKSRGDLRRSAFALNNIGNIYKNRGALDVAKTYMEEAVNHIETTNQLQYIIPISINLANVYTDLKDFNKSTKIYNELLPKIDTLKEVFSHGAIMRGLGNSNLVRGNNKKALHNLKRAYNIYSNSGFFDDRYDMMPDLIKAYE</sequence>
<evidence type="ECO:0000313" key="5">
    <source>
        <dbReference type="EMBL" id="VAV84230.1"/>
    </source>
</evidence>
<evidence type="ECO:0000256" key="3">
    <source>
        <dbReference type="ARBA" id="ARBA00022737"/>
    </source>
</evidence>
<dbReference type="Pfam" id="PF14938">
    <property type="entry name" value="SNAP"/>
    <property type="match status" value="1"/>
</dbReference>
<organism evidence="5">
    <name type="scientific">hydrothermal vent metagenome</name>
    <dbReference type="NCBI Taxonomy" id="652676"/>
    <lineage>
        <taxon>unclassified sequences</taxon>
        <taxon>metagenomes</taxon>
        <taxon>ecological metagenomes</taxon>
    </lineage>
</organism>
<accession>A0A3B0QS36</accession>
<dbReference type="Gene3D" id="1.25.40.10">
    <property type="entry name" value="Tetratricopeptide repeat domain"/>
    <property type="match status" value="2"/>
</dbReference>
<protein>
    <submittedName>
        <fullName evidence="5">Uncharacterized protein</fullName>
    </submittedName>
</protein>
<gene>
    <name evidence="5" type="ORF">MNBD_BACTEROID02-1933</name>
</gene>
<dbReference type="AlphaFoldDB" id="A0A3B0QS36"/>
<dbReference type="PANTHER" id="PTHR46630:SF1">
    <property type="entry name" value="TETRATRICOPEPTIDE REPEAT PROTEIN 29"/>
    <property type="match status" value="1"/>
</dbReference>
<feature type="non-terminal residue" evidence="5">
    <location>
        <position position="291"/>
    </location>
</feature>
<comment type="subcellular location">
    <subcellularLocation>
        <location evidence="1">Cytoplasm</location>
    </subcellularLocation>
</comment>
<dbReference type="EMBL" id="UOEB01000141">
    <property type="protein sequence ID" value="VAV84230.1"/>
    <property type="molecule type" value="Genomic_DNA"/>
</dbReference>
<name>A0A3B0QS36_9ZZZZ</name>
<proteinExistence type="predicted"/>
<reference evidence="5" key="1">
    <citation type="submission" date="2018-06" db="EMBL/GenBank/DDBJ databases">
        <authorList>
            <person name="Zhirakovskaya E."/>
        </authorList>
    </citation>
    <scope>NUCLEOTIDE SEQUENCE</scope>
</reference>
<keyword evidence="4" id="KW-0802">TPR repeat</keyword>
<evidence type="ECO:0000256" key="2">
    <source>
        <dbReference type="ARBA" id="ARBA00022490"/>
    </source>
</evidence>
<dbReference type="InterPro" id="IPR051476">
    <property type="entry name" value="Bac_ResReg_Asp_Phosphatase"/>
</dbReference>
<evidence type="ECO:0000256" key="1">
    <source>
        <dbReference type="ARBA" id="ARBA00004496"/>
    </source>
</evidence>
<dbReference type="InterPro" id="IPR011990">
    <property type="entry name" value="TPR-like_helical_dom_sf"/>
</dbReference>
<dbReference type="GO" id="GO:0005737">
    <property type="term" value="C:cytoplasm"/>
    <property type="evidence" value="ECO:0007669"/>
    <property type="project" value="UniProtKB-SubCell"/>
</dbReference>